<accession>A0AAW8RZR2</accession>
<evidence type="ECO:0000259" key="4">
    <source>
        <dbReference type="PROSITE" id="PS01124"/>
    </source>
</evidence>
<dbReference type="EMBL" id="JARPWH010000103">
    <property type="protein sequence ID" value="MDT2404430.1"/>
    <property type="molecule type" value="Genomic_DNA"/>
</dbReference>
<dbReference type="InterPro" id="IPR009057">
    <property type="entry name" value="Homeodomain-like_sf"/>
</dbReference>
<gene>
    <name evidence="5" type="ORF">P7D43_18855</name>
</gene>
<dbReference type="PROSITE" id="PS00041">
    <property type="entry name" value="HTH_ARAC_FAMILY_1"/>
    <property type="match status" value="1"/>
</dbReference>
<dbReference type="InterPro" id="IPR018062">
    <property type="entry name" value="HTH_AraC-typ_CS"/>
</dbReference>
<comment type="caution">
    <text evidence="5">The sequence shown here is derived from an EMBL/GenBank/DDBJ whole genome shotgun (WGS) entry which is preliminary data.</text>
</comment>
<dbReference type="PANTHER" id="PTHR43280">
    <property type="entry name" value="ARAC-FAMILY TRANSCRIPTIONAL REGULATOR"/>
    <property type="match status" value="1"/>
</dbReference>
<dbReference type="AlphaFoldDB" id="A0AAW8RZR2"/>
<dbReference type="PROSITE" id="PS01124">
    <property type="entry name" value="HTH_ARAC_FAMILY_2"/>
    <property type="match status" value="1"/>
</dbReference>
<evidence type="ECO:0000313" key="5">
    <source>
        <dbReference type="EMBL" id="MDT2404430.1"/>
    </source>
</evidence>
<evidence type="ECO:0000256" key="3">
    <source>
        <dbReference type="ARBA" id="ARBA00023163"/>
    </source>
</evidence>
<evidence type="ECO:0000313" key="6">
    <source>
        <dbReference type="Proteomes" id="UP001260773"/>
    </source>
</evidence>
<dbReference type="SUPFAM" id="SSF51182">
    <property type="entry name" value="RmlC-like cupins"/>
    <property type="match status" value="1"/>
</dbReference>
<keyword evidence="2" id="KW-0238">DNA-binding</keyword>
<dbReference type="GO" id="GO:0003700">
    <property type="term" value="F:DNA-binding transcription factor activity"/>
    <property type="evidence" value="ECO:0007669"/>
    <property type="project" value="InterPro"/>
</dbReference>
<feature type="domain" description="HTH araC/xylS-type" evidence="4">
    <location>
        <begin position="221"/>
        <end position="322"/>
    </location>
</feature>
<dbReference type="GO" id="GO:0043565">
    <property type="term" value="F:sequence-specific DNA binding"/>
    <property type="evidence" value="ECO:0007669"/>
    <property type="project" value="InterPro"/>
</dbReference>
<evidence type="ECO:0000256" key="1">
    <source>
        <dbReference type="ARBA" id="ARBA00023015"/>
    </source>
</evidence>
<dbReference type="InterPro" id="IPR011051">
    <property type="entry name" value="RmlC_Cupin_sf"/>
</dbReference>
<dbReference type="Pfam" id="PF12833">
    <property type="entry name" value="HTH_18"/>
    <property type="match status" value="1"/>
</dbReference>
<evidence type="ECO:0000256" key="2">
    <source>
        <dbReference type="ARBA" id="ARBA00023125"/>
    </source>
</evidence>
<organism evidence="5 6">
    <name type="scientific">Enterococcus avium</name>
    <name type="common">Streptococcus avium</name>
    <dbReference type="NCBI Taxonomy" id="33945"/>
    <lineage>
        <taxon>Bacteria</taxon>
        <taxon>Bacillati</taxon>
        <taxon>Bacillota</taxon>
        <taxon>Bacilli</taxon>
        <taxon>Lactobacillales</taxon>
        <taxon>Enterococcaceae</taxon>
        <taxon>Enterococcus</taxon>
    </lineage>
</organism>
<protein>
    <submittedName>
        <fullName evidence="5">AraC family transcriptional regulator</fullName>
    </submittedName>
</protein>
<dbReference type="InterPro" id="IPR018060">
    <property type="entry name" value="HTH_AraC"/>
</dbReference>
<sequence length="324" mass="38240">MKNEPYFRHVEHIPRIDQTKNSLSPYVIVDPAFDPYRELHDKKEISLPLKNILSNLELDDQLHFAIVSHYLDLPSNLHYHDYIEIVYLPEGKLLNVVNHTPFIMESGSLFLINQEIPHLVACLPNEKLKPMVVNLLIHPQIFDAFQKTTRQPATLTSQLFNFGDYLIYHRSDLENVHYYLQRLITEYYQANYTFSYTVLGYLMIFLEELVKLQHPLNKTTDRLTQDVLDRIKKDPATVSLELLTKELSYSKGYLSRHIKKQTGKTISQLITDEKLILAEKYLSETSKTISEISEMVNYQSESHFYRLFKKRFQLTPKQYRLLIK</sequence>
<dbReference type="PANTHER" id="PTHR43280:SF2">
    <property type="entry name" value="HTH-TYPE TRANSCRIPTIONAL REGULATOR EXSA"/>
    <property type="match status" value="1"/>
</dbReference>
<name>A0AAW8RZR2_ENTAV</name>
<reference evidence="5" key="1">
    <citation type="submission" date="2023-03" db="EMBL/GenBank/DDBJ databases">
        <authorList>
            <person name="Shen W."/>
            <person name="Cai J."/>
        </authorList>
    </citation>
    <scope>NUCLEOTIDE SEQUENCE</scope>
    <source>
        <strain evidence="5">P33-2</strain>
    </source>
</reference>
<dbReference type="Proteomes" id="UP001260773">
    <property type="component" value="Unassembled WGS sequence"/>
</dbReference>
<keyword evidence="1" id="KW-0805">Transcription regulation</keyword>
<dbReference type="Gene3D" id="1.10.10.60">
    <property type="entry name" value="Homeodomain-like"/>
    <property type="match status" value="2"/>
</dbReference>
<dbReference type="RefSeq" id="WP_048721781.1">
    <property type="nucleotide sequence ID" value="NZ_JADPDV010000101.1"/>
</dbReference>
<dbReference type="PRINTS" id="PR00032">
    <property type="entry name" value="HTHARAC"/>
</dbReference>
<dbReference type="InterPro" id="IPR020449">
    <property type="entry name" value="Tscrpt_reg_AraC-type_HTH"/>
</dbReference>
<dbReference type="SUPFAM" id="SSF46689">
    <property type="entry name" value="Homeodomain-like"/>
    <property type="match status" value="1"/>
</dbReference>
<proteinExistence type="predicted"/>
<keyword evidence="3" id="KW-0804">Transcription</keyword>
<dbReference type="SMART" id="SM00342">
    <property type="entry name" value="HTH_ARAC"/>
    <property type="match status" value="1"/>
</dbReference>